<name>U2PTN8_EUBRA</name>
<evidence type="ECO:0000259" key="5">
    <source>
        <dbReference type="PROSITE" id="PS50930"/>
    </source>
</evidence>
<dbReference type="HOGENOM" id="CLU_106729_4_0_9"/>
<dbReference type="eggNOG" id="COG3279">
    <property type="taxonomic scope" value="Bacteria"/>
</dbReference>
<evidence type="ECO:0000256" key="1">
    <source>
        <dbReference type="ARBA" id="ARBA00022490"/>
    </source>
</evidence>
<dbReference type="Gene3D" id="2.40.50.1020">
    <property type="entry name" value="LytTr DNA-binding domain"/>
    <property type="match status" value="1"/>
</dbReference>
<dbReference type="Pfam" id="PF04397">
    <property type="entry name" value="LytTR"/>
    <property type="match status" value="1"/>
</dbReference>
<sequence>MFPDILILKPWKGGKQMQIEIKIDEHCTEPKITIVTNKVTDEVNEIMKKLAGEQKQMIAGFQNEQVTVLEPNQIYRIFASNGKVYAETELQKYVIRLRLYEMEQRLASNSFVRISNSEIINLKKVRGFDLSFTGTICVSLSNGTVTYVSRRYVARIKQLLGI</sequence>
<keyword evidence="1" id="KW-0963">Cytoplasm</keyword>
<keyword evidence="4" id="KW-0804">Transcription</keyword>
<keyword evidence="2" id="KW-0805">Transcription regulation</keyword>
<evidence type="ECO:0000313" key="6">
    <source>
        <dbReference type="EMBL" id="ERK47139.1"/>
    </source>
</evidence>
<organism evidence="6 7">
    <name type="scientific">Eubacterium ramulus ATCC 29099</name>
    <dbReference type="NCBI Taxonomy" id="1256908"/>
    <lineage>
        <taxon>Bacteria</taxon>
        <taxon>Bacillati</taxon>
        <taxon>Bacillota</taxon>
        <taxon>Clostridia</taxon>
        <taxon>Eubacteriales</taxon>
        <taxon>Eubacteriaceae</taxon>
        <taxon>Eubacterium</taxon>
    </lineage>
</organism>
<dbReference type="SMART" id="SM00850">
    <property type="entry name" value="LytTR"/>
    <property type="match status" value="1"/>
</dbReference>
<dbReference type="Proteomes" id="UP000016608">
    <property type="component" value="Unassembled WGS sequence"/>
</dbReference>
<reference evidence="6 7" key="1">
    <citation type="submission" date="2013-06" db="EMBL/GenBank/DDBJ databases">
        <authorList>
            <person name="Weinstock G."/>
            <person name="Sodergren E."/>
            <person name="Lobos E.A."/>
            <person name="Fulton L."/>
            <person name="Fulton R."/>
            <person name="Courtney L."/>
            <person name="Fronick C."/>
            <person name="O'Laughlin M."/>
            <person name="Godfrey J."/>
            <person name="Wilson R.M."/>
            <person name="Miner T."/>
            <person name="Farmer C."/>
            <person name="Delehaunty K."/>
            <person name="Cordes M."/>
            <person name="Minx P."/>
            <person name="Tomlinson C."/>
            <person name="Chen J."/>
            <person name="Wollam A."/>
            <person name="Pepin K.H."/>
            <person name="Bhonagiri V."/>
            <person name="Zhang X."/>
            <person name="Warren W."/>
            <person name="Mitreva M."/>
            <person name="Mardis E.R."/>
            <person name="Wilson R.K."/>
        </authorList>
    </citation>
    <scope>NUCLEOTIDE SEQUENCE [LARGE SCALE GENOMIC DNA]</scope>
    <source>
        <strain evidence="6 7">ATCC 29099</strain>
    </source>
</reference>
<dbReference type="EMBL" id="AWVJ01000091">
    <property type="protein sequence ID" value="ERK47139.1"/>
    <property type="molecule type" value="Genomic_DNA"/>
</dbReference>
<accession>U2PTN8</accession>
<dbReference type="PANTHER" id="PTHR37299">
    <property type="entry name" value="TRANSCRIPTIONAL REGULATOR-RELATED"/>
    <property type="match status" value="1"/>
</dbReference>
<evidence type="ECO:0000256" key="4">
    <source>
        <dbReference type="ARBA" id="ARBA00023163"/>
    </source>
</evidence>
<evidence type="ECO:0000256" key="2">
    <source>
        <dbReference type="ARBA" id="ARBA00023015"/>
    </source>
</evidence>
<keyword evidence="7" id="KW-1185">Reference proteome</keyword>
<protein>
    <submittedName>
        <fullName evidence="6">LytTr DNA-binding domain protein</fullName>
    </submittedName>
</protein>
<dbReference type="PANTHER" id="PTHR37299:SF2">
    <property type="entry name" value="HTH LYTTR-TYPE DOMAIN-CONTAINING PROTEIN"/>
    <property type="match status" value="1"/>
</dbReference>
<dbReference type="InterPro" id="IPR007492">
    <property type="entry name" value="LytTR_DNA-bd_dom"/>
</dbReference>
<comment type="caution">
    <text evidence="6">The sequence shown here is derived from an EMBL/GenBank/DDBJ whole genome shotgun (WGS) entry which is preliminary data.</text>
</comment>
<dbReference type="PROSITE" id="PS50930">
    <property type="entry name" value="HTH_LYTTR"/>
    <property type="match status" value="1"/>
</dbReference>
<keyword evidence="3 6" id="KW-0238">DNA-binding</keyword>
<dbReference type="InterPro" id="IPR046947">
    <property type="entry name" value="LytR-like"/>
</dbReference>
<evidence type="ECO:0000256" key="3">
    <source>
        <dbReference type="ARBA" id="ARBA00023125"/>
    </source>
</evidence>
<evidence type="ECO:0000313" key="7">
    <source>
        <dbReference type="Proteomes" id="UP000016608"/>
    </source>
</evidence>
<feature type="domain" description="HTH LytTR-type" evidence="5">
    <location>
        <begin position="58"/>
        <end position="162"/>
    </location>
</feature>
<dbReference type="GO" id="GO:0003677">
    <property type="term" value="F:DNA binding"/>
    <property type="evidence" value="ECO:0007669"/>
    <property type="project" value="UniProtKB-KW"/>
</dbReference>
<dbReference type="GO" id="GO:0000156">
    <property type="term" value="F:phosphorelay response regulator activity"/>
    <property type="evidence" value="ECO:0007669"/>
    <property type="project" value="InterPro"/>
</dbReference>
<gene>
    <name evidence="6" type="ORF">HMPREF0373_01498</name>
</gene>
<proteinExistence type="predicted"/>
<dbReference type="AlphaFoldDB" id="U2PTN8"/>
<dbReference type="PATRIC" id="fig|1256908.3.peg.1392"/>